<dbReference type="EMBL" id="CP116423">
    <property type="protein sequence ID" value="WCE68788.1"/>
    <property type="molecule type" value="Genomic_DNA"/>
</dbReference>
<evidence type="ECO:0000313" key="4">
    <source>
        <dbReference type="Proteomes" id="UP001210770"/>
    </source>
</evidence>
<organism evidence="3 4">
    <name type="scientific">Sulfitobacter faviae</name>
    <dbReference type="NCBI Taxonomy" id="1775881"/>
    <lineage>
        <taxon>Bacteria</taxon>
        <taxon>Pseudomonadati</taxon>
        <taxon>Pseudomonadota</taxon>
        <taxon>Alphaproteobacteria</taxon>
        <taxon>Rhodobacterales</taxon>
        <taxon>Roseobacteraceae</taxon>
        <taxon>Sulfitobacter</taxon>
    </lineage>
</organism>
<evidence type="ECO:0000313" key="3">
    <source>
        <dbReference type="EMBL" id="WCE68788.1"/>
    </source>
</evidence>
<gene>
    <name evidence="3" type="ORF">PL336_08115</name>
</gene>
<dbReference type="Proteomes" id="UP001210770">
    <property type="component" value="Chromosome"/>
</dbReference>
<sequence>MRMSELEDYQRRITAAMDQMAKGVDRLSAAPAEPDEDIVQALEEERQANAQLTDRVKTLKESHKDELNDLRAQMDFNNDRVTQLDMDVQRLRQANEQLSAACEQLRLANAEGLADPKLIDTAVIAELESLRATRAIEMAEIDAVLTALAPLVEEGEPEVEAADETGAEAKAEAPAHESAAQDDSAEEEPKSGGAD</sequence>
<dbReference type="AlphaFoldDB" id="A0AAX3LKB4"/>
<dbReference type="RefSeq" id="WP_271687092.1">
    <property type="nucleotide sequence ID" value="NZ_CP116423.1"/>
</dbReference>
<accession>A0AAX3LKB4</accession>
<evidence type="ECO:0000256" key="2">
    <source>
        <dbReference type="SAM" id="MobiDB-lite"/>
    </source>
</evidence>
<feature type="coiled-coil region" evidence="1">
    <location>
        <begin position="42"/>
        <end position="111"/>
    </location>
</feature>
<keyword evidence="1" id="KW-0175">Coiled coil</keyword>
<proteinExistence type="predicted"/>
<protein>
    <submittedName>
        <fullName evidence="3">Uncharacterized protein</fullName>
    </submittedName>
</protein>
<feature type="region of interest" description="Disordered" evidence="2">
    <location>
        <begin position="155"/>
        <end position="195"/>
    </location>
</feature>
<evidence type="ECO:0000256" key="1">
    <source>
        <dbReference type="SAM" id="Coils"/>
    </source>
</evidence>
<reference evidence="3" key="1">
    <citation type="submission" date="2023-01" db="EMBL/GenBank/DDBJ databases">
        <title>Comparative genomic analysis of cold water coral derived Sulfitobacter faviae: insights into their metabolism and habitat adaptation.</title>
        <authorList>
            <person name="Guo Y."/>
            <person name="Lin S."/>
            <person name="Huang Z."/>
            <person name="Tang K."/>
            <person name="Wang X."/>
        </authorList>
    </citation>
    <scope>NUCLEOTIDE SEQUENCE</scope>
    <source>
        <strain evidence="3">SCSIO W_1865</strain>
    </source>
</reference>
<feature type="compositionally biased region" description="Acidic residues" evidence="2">
    <location>
        <begin position="155"/>
        <end position="166"/>
    </location>
</feature>
<name>A0AAX3LKB4_9RHOB</name>